<dbReference type="Gene3D" id="3.30.230.10">
    <property type="match status" value="1"/>
</dbReference>
<reference evidence="5 6" key="1">
    <citation type="submission" date="2024-01" db="EMBL/GenBank/DDBJ databases">
        <title>Multi-omics insights into the function and evolution of sodium benzoate biodegradation pathways in Benzoatithermus flavus gen. nov., sp. nov. from hot spring.</title>
        <authorList>
            <person name="Hu C.-J."/>
            <person name="Li W.-J."/>
        </authorList>
    </citation>
    <scope>NUCLEOTIDE SEQUENCE [LARGE SCALE GENOMIC DNA]</scope>
    <source>
        <strain evidence="5 6">SYSU G07066</strain>
    </source>
</reference>
<dbReference type="PROSITE" id="PS50051">
    <property type="entry name" value="MCM_2"/>
    <property type="match status" value="1"/>
</dbReference>
<dbReference type="InterPro" id="IPR025158">
    <property type="entry name" value="Mg_chelat-rel_C"/>
</dbReference>
<comment type="similarity">
    <text evidence="1">Belongs to the Mg-chelatase subunits D/I family. ComM subfamily.</text>
</comment>
<dbReference type="Pfam" id="PF13335">
    <property type="entry name" value="Mg_chelatase_C"/>
    <property type="match status" value="1"/>
</dbReference>
<dbReference type="PRINTS" id="PR01657">
    <property type="entry name" value="MCMFAMILY"/>
</dbReference>
<evidence type="ECO:0000256" key="3">
    <source>
        <dbReference type="ARBA" id="ARBA00022840"/>
    </source>
</evidence>
<evidence type="ECO:0000256" key="2">
    <source>
        <dbReference type="ARBA" id="ARBA00022741"/>
    </source>
</evidence>
<keyword evidence="3" id="KW-0067">ATP-binding</keyword>
<dbReference type="InterPro" id="IPR020568">
    <property type="entry name" value="Ribosomal_Su5_D2-typ_SF"/>
</dbReference>
<organism evidence="5 6">
    <name type="scientific">Benzoatithermus flavus</name>
    <dbReference type="NCBI Taxonomy" id="3108223"/>
    <lineage>
        <taxon>Bacteria</taxon>
        <taxon>Pseudomonadati</taxon>
        <taxon>Pseudomonadota</taxon>
        <taxon>Alphaproteobacteria</taxon>
        <taxon>Geminicoccales</taxon>
        <taxon>Geminicoccaceae</taxon>
        <taxon>Benzoatithermus</taxon>
    </lineage>
</organism>
<feature type="domain" description="MCM C-terminal AAA(+) ATPase" evidence="4">
    <location>
        <begin position="296"/>
        <end position="391"/>
    </location>
</feature>
<dbReference type="EMBL" id="JBBLZC010000009">
    <property type="protein sequence ID" value="MEK0083680.1"/>
    <property type="molecule type" value="Genomic_DNA"/>
</dbReference>
<name>A0ABU8XR34_9PROT</name>
<evidence type="ECO:0000256" key="1">
    <source>
        <dbReference type="ARBA" id="ARBA00006354"/>
    </source>
</evidence>
<dbReference type="InterPro" id="IPR014721">
    <property type="entry name" value="Ribsml_uS5_D2-typ_fold_subgr"/>
</dbReference>
<dbReference type="SUPFAM" id="SSF54211">
    <property type="entry name" value="Ribosomal protein S5 domain 2-like"/>
    <property type="match status" value="1"/>
</dbReference>
<gene>
    <name evidence="5" type="ORF">U1T56_10990</name>
</gene>
<dbReference type="InterPro" id="IPR045006">
    <property type="entry name" value="CHLI-like"/>
</dbReference>
<dbReference type="Pfam" id="PF13541">
    <property type="entry name" value="ChlI"/>
    <property type="match status" value="1"/>
</dbReference>
<dbReference type="NCBIfam" id="TIGR00368">
    <property type="entry name" value="YifB family Mg chelatase-like AAA ATPase"/>
    <property type="match status" value="1"/>
</dbReference>
<comment type="caution">
    <text evidence="5">The sequence shown here is derived from an EMBL/GenBank/DDBJ whole genome shotgun (WGS) entry which is preliminary data.</text>
</comment>
<evidence type="ECO:0000259" key="4">
    <source>
        <dbReference type="PROSITE" id="PS50051"/>
    </source>
</evidence>
<proteinExistence type="inferred from homology"/>
<dbReference type="Gene3D" id="3.40.50.300">
    <property type="entry name" value="P-loop containing nucleotide triphosphate hydrolases"/>
    <property type="match status" value="1"/>
</dbReference>
<keyword evidence="6" id="KW-1185">Reference proteome</keyword>
<dbReference type="SUPFAM" id="SSF52540">
    <property type="entry name" value="P-loop containing nucleoside triphosphate hydrolases"/>
    <property type="match status" value="1"/>
</dbReference>
<dbReference type="Proteomes" id="UP001375743">
    <property type="component" value="Unassembled WGS sequence"/>
</dbReference>
<dbReference type="SMART" id="SM00382">
    <property type="entry name" value="AAA"/>
    <property type="match status" value="1"/>
</dbReference>
<accession>A0ABU8XR34</accession>
<evidence type="ECO:0000313" key="5">
    <source>
        <dbReference type="EMBL" id="MEK0083680.1"/>
    </source>
</evidence>
<dbReference type="InterPro" id="IPR003593">
    <property type="entry name" value="AAA+_ATPase"/>
</dbReference>
<keyword evidence="2" id="KW-0547">Nucleotide-binding</keyword>
<dbReference type="InterPro" id="IPR027417">
    <property type="entry name" value="P-loop_NTPase"/>
</dbReference>
<dbReference type="RefSeq" id="WP_418159526.1">
    <property type="nucleotide sequence ID" value="NZ_JBBLZC010000009.1"/>
</dbReference>
<dbReference type="PANTHER" id="PTHR32039">
    <property type="entry name" value="MAGNESIUM-CHELATASE SUBUNIT CHLI"/>
    <property type="match status" value="1"/>
</dbReference>
<dbReference type="InterPro" id="IPR004482">
    <property type="entry name" value="Mg_chelat-rel"/>
</dbReference>
<evidence type="ECO:0000313" key="6">
    <source>
        <dbReference type="Proteomes" id="UP001375743"/>
    </source>
</evidence>
<dbReference type="InterPro" id="IPR001208">
    <property type="entry name" value="MCM_dom"/>
</dbReference>
<dbReference type="InterPro" id="IPR000523">
    <property type="entry name" value="Mg_chelatse_chII-like_cat_dom"/>
</dbReference>
<sequence length="515" mass="54203">MPAPTGTLTIARVRSVALLGLDVADVDVEVQLGNGLPSFTIVGLADKAVAESRERVRAALGAMGLTLPPRRITVNLAPADLAKEGSHFDLPIALGLLIVMGVLPTDTVEQHLVLGELALDGGIRGVTGVLPAAIAAAERGLGLICPAVCGVEAAWLKDQIEILAPSSLVALINHARGAQILSPPEPALPDEDGSYPDLKDIKGQETAKRALEIAAAGGHNLLLVGPPGAGKSMLASRLVGLLPPLDPSEVLEVSMIASAGGRLSDGRLSRRRPFRSPHHAASMAAMVGGGKEARPGEVSLAHRGVLFLDELPEFGRQVLEALRQPLETGTVTVARAQVHVTYPARFQLVAAMNPCRCGHLDDPVQACPRAPRCGADYQARLSGPLLDRIDLHVEVPALSVADMALPPPREGSAEVAARVAAARQLQADRFAALGRPELRVNGEADGELLEQVALCDEPAHGLLRRAAHQLHLSARGYHRVLRVGRTIADLDGSETIRKPHIAEAIAFRRAVRARS</sequence>
<protein>
    <submittedName>
        <fullName evidence="5">YifB family Mg chelatase-like AAA ATPase</fullName>
    </submittedName>
</protein>
<dbReference type="PANTHER" id="PTHR32039:SF7">
    <property type="entry name" value="COMPETENCE PROTEIN COMM"/>
    <property type="match status" value="1"/>
</dbReference>
<dbReference type="Pfam" id="PF01078">
    <property type="entry name" value="Mg_chelatase"/>
    <property type="match status" value="1"/>
</dbReference>